<evidence type="ECO:0000256" key="7">
    <source>
        <dbReference type="ARBA" id="ARBA00023004"/>
    </source>
</evidence>
<keyword evidence="6 14" id="KW-0560">Oxidoreductase</keyword>
<evidence type="ECO:0000259" key="15">
    <source>
        <dbReference type="PROSITE" id="PS51471"/>
    </source>
</evidence>
<dbReference type="InterPro" id="IPR044861">
    <property type="entry name" value="IPNS-like_FE2OG_OXY"/>
</dbReference>
<evidence type="ECO:0000256" key="5">
    <source>
        <dbReference type="ARBA" id="ARBA00022896"/>
    </source>
</evidence>
<dbReference type="EC" id="1.14.17.4" evidence="10"/>
<protein>
    <recommendedName>
        <fullName evidence="13">1-aminocyclopropane-1-carboxylate oxidase</fullName>
        <ecNumber evidence="10">1.14.17.4</ecNumber>
    </recommendedName>
    <alternativeName>
        <fullName evidence="11">Ethylene-forming enzyme</fullName>
    </alternativeName>
</protein>
<keyword evidence="3" id="KW-0266">Ethylene biosynthesis</keyword>
<dbReference type="HOGENOM" id="CLU_010119_16_1_1"/>
<dbReference type="InterPro" id="IPR005123">
    <property type="entry name" value="Oxoglu/Fe-dep_dioxygenase_dom"/>
</dbReference>
<feature type="domain" description="Fe2OG dioxygenase" evidence="15">
    <location>
        <begin position="145"/>
        <end position="246"/>
    </location>
</feature>
<dbReference type="GO" id="GO:0031418">
    <property type="term" value="F:L-ascorbic acid binding"/>
    <property type="evidence" value="ECO:0007669"/>
    <property type="project" value="UniProtKB-KW"/>
</dbReference>
<dbReference type="GO" id="GO:0046872">
    <property type="term" value="F:metal ion binding"/>
    <property type="evidence" value="ECO:0007669"/>
    <property type="project" value="UniProtKB-KW"/>
</dbReference>
<organism evidence="16">
    <name type="scientific">Oryza barthii</name>
    <dbReference type="NCBI Taxonomy" id="65489"/>
    <lineage>
        <taxon>Eukaryota</taxon>
        <taxon>Viridiplantae</taxon>
        <taxon>Streptophyta</taxon>
        <taxon>Embryophyta</taxon>
        <taxon>Tracheophyta</taxon>
        <taxon>Spermatophyta</taxon>
        <taxon>Magnoliopsida</taxon>
        <taxon>Liliopsida</taxon>
        <taxon>Poales</taxon>
        <taxon>Poaceae</taxon>
        <taxon>BOP clade</taxon>
        <taxon>Oryzoideae</taxon>
        <taxon>Oryzeae</taxon>
        <taxon>Oryzinae</taxon>
        <taxon>Oryza</taxon>
    </lineage>
</organism>
<dbReference type="InterPro" id="IPR027443">
    <property type="entry name" value="IPNS-like_sf"/>
</dbReference>
<dbReference type="eggNOG" id="KOG0143">
    <property type="taxonomic scope" value="Eukaryota"/>
</dbReference>
<keyword evidence="5" id="KW-0847">Vitamin C</keyword>
<dbReference type="Pfam" id="PF14226">
    <property type="entry name" value="DIOX_N"/>
    <property type="match status" value="1"/>
</dbReference>
<dbReference type="AlphaFoldDB" id="A0A0D3GI23"/>
<evidence type="ECO:0000256" key="9">
    <source>
        <dbReference type="ARBA" id="ARBA00037892"/>
    </source>
</evidence>
<evidence type="ECO:0000256" key="10">
    <source>
        <dbReference type="ARBA" id="ARBA00039090"/>
    </source>
</evidence>
<reference evidence="16" key="2">
    <citation type="submission" date="2015-03" db="UniProtKB">
        <authorList>
            <consortium name="EnsemblPlants"/>
        </authorList>
    </citation>
    <scope>IDENTIFICATION</scope>
</reference>
<accession>A0A0D3GI23</accession>
<name>A0A0D3GI23_9ORYZ</name>
<dbReference type="InterPro" id="IPR026992">
    <property type="entry name" value="DIOX_N"/>
</dbReference>
<comment type="similarity">
    <text evidence="2 14">Belongs to the iron/ascorbate-dependent oxidoreductase family.</text>
</comment>
<dbReference type="Pfam" id="PF03171">
    <property type="entry name" value="2OG-FeII_Oxy"/>
    <property type="match status" value="1"/>
</dbReference>
<dbReference type="GO" id="GO:0071398">
    <property type="term" value="P:cellular response to fatty acid"/>
    <property type="evidence" value="ECO:0007669"/>
    <property type="project" value="EnsemblPlants"/>
</dbReference>
<dbReference type="GO" id="GO:0009835">
    <property type="term" value="P:fruit ripening"/>
    <property type="evidence" value="ECO:0007669"/>
    <property type="project" value="UniProtKB-KW"/>
</dbReference>
<dbReference type="FunFam" id="2.60.120.330:FF:000010">
    <property type="entry name" value="1-aminocyclopropane-1-carboxylate oxidase 1"/>
    <property type="match status" value="1"/>
</dbReference>
<evidence type="ECO:0000256" key="1">
    <source>
        <dbReference type="ARBA" id="ARBA00001962"/>
    </source>
</evidence>
<evidence type="ECO:0000256" key="13">
    <source>
        <dbReference type="ARBA" id="ARBA00069667"/>
    </source>
</evidence>
<proteinExistence type="inferred from homology"/>
<evidence type="ECO:0000256" key="3">
    <source>
        <dbReference type="ARBA" id="ARBA00022666"/>
    </source>
</evidence>
<dbReference type="GO" id="GO:0071732">
    <property type="term" value="P:cellular response to nitric oxide"/>
    <property type="evidence" value="ECO:0007669"/>
    <property type="project" value="EnsemblPlants"/>
</dbReference>
<evidence type="ECO:0000256" key="12">
    <source>
        <dbReference type="ARBA" id="ARBA00050579"/>
    </source>
</evidence>
<evidence type="ECO:0000256" key="6">
    <source>
        <dbReference type="ARBA" id="ARBA00023002"/>
    </source>
</evidence>
<dbReference type="EnsemblPlants" id="OBART06G19130.1">
    <property type="protein sequence ID" value="OBART06G19130.1"/>
    <property type="gene ID" value="OBART06G19130"/>
</dbReference>
<dbReference type="PANTHER" id="PTHR47991">
    <property type="entry name" value="OXOGLUTARATE/IRON-DEPENDENT DIOXYGENASE"/>
    <property type="match status" value="1"/>
</dbReference>
<keyword evidence="7 14" id="KW-0408">Iron</keyword>
<dbReference type="InterPro" id="IPR050295">
    <property type="entry name" value="Plant_2OG-oxidoreductases"/>
</dbReference>
<evidence type="ECO:0000256" key="2">
    <source>
        <dbReference type="ARBA" id="ARBA00008056"/>
    </source>
</evidence>
<evidence type="ECO:0000256" key="8">
    <source>
        <dbReference type="ARBA" id="ARBA00033478"/>
    </source>
</evidence>
<dbReference type="SUPFAM" id="SSF51197">
    <property type="entry name" value="Clavaminate synthase-like"/>
    <property type="match status" value="1"/>
</dbReference>
<dbReference type="GO" id="GO:0009693">
    <property type="term" value="P:ethylene biosynthetic process"/>
    <property type="evidence" value="ECO:0007669"/>
    <property type="project" value="UniProtKB-KW"/>
</dbReference>
<dbReference type="PROSITE" id="PS51471">
    <property type="entry name" value="FE2OG_OXY"/>
    <property type="match status" value="1"/>
</dbReference>
<reference evidence="16" key="1">
    <citation type="journal article" date="2009" name="Rice">
        <title>De Novo Next Generation Sequencing of Plant Genomes.</title>
        <authorList>
            <person name="Rounsley S."/>
            <person name="Marri P.R."/>
            <person name="Yu Y."/>
            <person name="He R."/>
            <person name="Sisneros N."/>
            <person name="Goicoechea J.L."/>
            <person name="Lee S.J."/>
            <person name="Angelova A."/>
            <person name="Kudrna D."/>
            <person name="Luo M."/>
            <person name="Affourtit J."/>
            <person name="Desany B."/>
            <person name="Knight J."/>
            <person name="Niazi F."/>
            <person name="Egholm M."/>
            <person name="Wing R.A."/>
        </authorList>
    </citation>
    <scope>NUCLEOTIDE SEQUENCE [LARGE SCALE GENOMIC DNA]</scope>
    <source>
        <strain evidence="16">cv. IRGC 105608</strain>
    </source>
</reference>
<evidence type="ECO:0000256" key="11">
    <source>
        <dbReference type="ARBA" id="ARBA00041616"/>
    </source>
</evidence>
<dbReference type="Gene3D" id="2.60.120.330">
    <property type="entry name" value="B-lactam Antibiotic, Isopenicillin N Synthase, Chain"/>
    <property type="match status" value="1"/>
</dbReference>
<evidence type="ECO:0000313" key="16">
    <source>
        <dbReference type="EnsemblPlants" id="OBART06G19130.1"/>
    </source>
</evidence>
<comment type="cofactor">
    <cofactor evidence="1">
        <name>Fe cation</name>
        <dbReference type="ChEBI" id="CHEBI:24875"/>
    </cofactor>
</comment>
<dbReference type="Gramene" id="OBART06G19130.1">
    <property type="protein sequence ID" value="OBART06G19130.1"/>
    <property type="gene ID" value="OBART06G19130"/>
</dbReference>
<comment type="catalytic activity">
    <reaction evidence="12">
        <text>1-aminocyclopropane-1-carboxylate + L-ascorbate + O2 = ethene + L-dehydroascorbate + hydrogen cyanide + CO2 + 2 H2O</text>
        <dbReference type="Rhea" id="RHEA:23640"/>
        <dbReference type="ChEBI" id="CHEBI:15377"/>
        <dbReference type="ChEBI" id="CHEBI:15379"/>
        <dbReference type="ChEBI" id="CHEBI:16526"/>
        <dbReference type="ChEBI" id="CHEBI:18153"/>
        <dbReference type="ChEBI" id="CHEBI:18407"/>
        <dbReference type="ChEBI" id="CHEBI:38290"/>
        <dbReference type="ChEBI" id="CHEBI:58360"/>
        <dbReference type="ChEBI" id="CHEBI:58539"/>
        <dbReference type="EC" id="1.14.17.4"/>
    </reaction>
</comment>
<evidence type="ECO:0000313" key="17">
    <source>
        <dbReference type="Proteomes" id="UP000026960"/>
    </source>
</evidence>
<keyword evidence="17" id="KW-1185">Reference proteome</keyword>
<dbReference type="STRING" id="65489.A0A0D3GI23"/>
<comment type="pathway">
    <text evidence="9">Alkene biosynthesis; ethylene biosynthesis via S-adenosyl-L-methionine; ethylene from S-adenosyl-L-methionine: step 2/2.</text>
</comment>
<keyword evidence="4 14" id="KW-0479">Metal-binding</keyword>
<dbReference type="Proteomes" id="UP000026960">
    <property type="component" value="Chromosome 6"/>
</dbReference>
<evidence type="ECO:0000256" key="14">
    <source>
        <dbReference type="RuleBase" id="RU003682"/>
    </source>
</evidence>
<dbReference type="GO" id="GO:0051365">
    <property type="term" value="P:cellular response to potassium ion starvation"/>
    <property type="evidence" value="ECO:0007669"/>
    <property type="project" value="EnsemblPlants"/>
</dbReference>
<dbReference type="PaxDb" id="65489-OBART06G19130.1"/>
<dbReference type="GO" id="GO:0009815">
    <property type="term" value="F:1-aminocyclopropane-1-carboxylate oxidase activity"/>
    <property type="evidence" value="ECO:0007669"/>
    <property type="project" value="UniProtKB-EC"/>
</dbReference>
<keyword evidence="8" id="KW-0292">Fruit ripening</keyword>
<evidence type="ECO:0000256" key="4">
    <source>
        <dbReference type="ARBA" id="ARBA00022723"/>
    </source>
</evidence>
<sequence>MEIPVIKMDELHGEKRSETLQLLHDACAQWGFFWLENHGINEDLMYKIKGLVNKHYEQSMEKNFYNSETAKNLGPDNVVSNVDWECSFMYRHQPESNIHDIPELVRTTLPEYAEEVIKLAERLAEVMSENLGLDKDYLKKAFSNPSVGIKAAKYPRCSHPEFVMGLRGHTDAGGIILLLQDDLVPGLEFLKDGRWMPIPPTQGNRIFVNLGDQVEVISNGIYKSICHQVVPNKNGSRLSIATFYNPGPDAIVFPAQKLTYPSQYRFKDYLEFYSTTKFTDKVSRFQTTKMIFK</sequence>